<evidence type="ECO:0000256" key="1">
    <source>
        <dbReference type="ARBA" id="ARBA00004613"/>
    </source>
</evidence>
<dbReference type="InterPro" id="IPR036908">
    <property type="entry name" value="RlpA-like_sf"/>
</dbReference>
<protein>
    <recommendedName>
        <fullName evidence="7">Cerato-platanin</fullName>
    </recommendedName>
</protein>
<dbReference type="Gene3D" id="2.40.40.10">
    <property type="entry name" value="RlpA-like domain"/>
    <property type="match status" value="1"/>
</dbReference>
<comment type="caution">
    <text evidence="5">The sequence shown here is derived from an EMBL/GenBank/DDBJ whole genome shotgun (WGS) entry which is preliminary data.</text>
</comment>
<name>A0A8H4VLU2_9AGAR</name>
<evidence type="ECO:0000256" key="4">
    <source>
        <dbReference type="SAM" id="SignalP"/>
    </source>
</evidence>
<keyword evidence="3" id="KW-0964">Secreted</keyword>
<feature type="signal peptide" evidence="4">
    <location>
        <begin position="1"/>
        <end position="19"/>
    </location>
</feature>
<reference evidence="5 6" key="1">
    <citation type="submission" date="2019-12" db="EMBL/GenBank/DDBJ databases">
        <authorList>
            <person name="Floudas D."/>
            <person name="Bentzer J."/>
            <person name="Ahren D."/>
            <person name="Johansson T."/>
            <person name="Persson P."/>
            <person name="Tunlid A."/>
        </authorList>
    </citation>
    <scope>NUCLEOTIDE SEQUENCE [LARGE SCALE GENOMIC DNA]</scope>
    <source>
        <strain evidence="5 6">CBS 102.39</strain>
    </source>
</reference>
<evidence type="ECO:0008006" key="7">
    <source>
        <dbReference type="Google" id="ProtNLM"/>
    </source>
</evidence>
<evidence type="ECO:0000313" key="5">
    <source>
        <dbReference type="EMBL" id="KAF4615506.1"/>
    </source>
</evidence>
<dbReference type="Pfam" id="PF07249">
    <property type="entry name" value="Cerato-platanin"/>
    <property type="match status" value="1"/>
</dbReference>
<comment type="subcellular location">
    <subcellularLocation>
        <location evidence="1">Secreted</location>
    </subcellularLocation>
</comment>
<dbReference type="Proteomes" id="UP000521872">
    <property type="component" value="Unassembled WGS sequence"/>
</dbReference>
<dbReference type="GO" id="GO:0005576">
    <property type="term" value="C:extracellular region"/>
    <property type="evidence" value="ECO:0007669"/>
    <property type="project" value="UniProtKB-SubCell"/>
</dbReference>
<dbReference type="EMBL" id="JAACJL010000044">
    <property type="protein sequence ID" value="KAF4615506.1"/>
    <property type="molecule type" value="Genomic_DNA"/>
</dbReference>
<dbReference type="CDD" id="cd22778">
    <property type="entry name" value="DPBB_CEPL-like"/>
    <property type="match status" value="1"/>
</dbReference>
<dbReference type="SUPFAM" id="SSF50685">
    <property type="entry name" value="Barwin-like endoglucanases"/>
    <property type="match status" value="1"/>
</dbReference>
<gene>
    <name evidence="5" type="ORF">D9613_003354</name>
</gene>
<dbReference type="AlphaFoldDB" id="A0A8H4VLU2"/>
<evidence type="ECO:0000256" key="2">
    <source>
        <dbReference type="ARBA" id="ARBA00010421"/>
    </source>
</evidence>
<evidence type="ECO:0000313" key="6">
    <source>
        <dbReference type="Proteomes" id="UP000521872"/>
    </source>
</evidence>
<proteinExistence type="inferred from homology"/>
<comment type="similarity">
    <text evidence="2">Belongs to the cerato-platanin family.</text>
</comment>
<evidence type="ECO:0000256" key="3">
    <source>
        <dbReference type="ARBA" id="ARBA00022525"/>
    </source>
</evidence>
<feature type="chain" id="PRO_5034156602" description="Cerato-platanin" evidence="4">
    <location>
        <begin position="20"/>
        <end position="145"/>
    </location>
</feature>
<dbReference type="InterPro" id="IPR010829">
    <property type="entry name" value="Cerato-platanin"/>
</dbReference>
<organism evidence="5 6">
    <name type="scientific">Agrocybe pediades</name>
    <dbReference type="NCBI Taxonomy" id="84607"/>
    <lineage>
        <taxon>Eukaryota</taxon>
        <taxon>Fungi</taxon>
        <taxon>Dikarya</taxon>
        <taxon>Basidiomycota</taxon>
        <taxon>Agaricomycotina</taxon>
        <taxon>Agaricomycetes</taxon>
        <taxon>Agaricomycetidae</taxon>
        <taxon>Agaricales</taxon>
        <taxon>Agaricineae</taxon>
        <taxon>Strophariaceae</taxon>
        <taxon>Agrocybe</taxon>
    </lineage>
</organism>
<accession>A0A8H4VLU2</accession>
<sequence length="145" mass="14837">MKFSAILTPLALLPALVASVNVSFDPVYDNANQSLTTVACSTGSHGMITKGFTTFGSLPNFAHIGGAPAITGFNSAACGTCWNLTFVNSDKVSKTISILAIDVATPDFNIAESAMNELTGGQAVNLGRVPITAVQVNATVCGLKA</sequence>
<keyword evidence="4" id="KW-0732">Signal</keyword>
<keyword evidence="6" id="KW-1185">Reference proteome</keyword>